<keyword evidence="3" id="KW-1185">Reference proteome</keyword>
<organism evidence="2 3">
    <name type="scientific">Purpureocillium lavendulum</name>
    <dbReference type="NCBI Taxonomy" id="1247861"/>
    <lineage>
        <taxon>Eukaryota</taxon>
        <taxon>Fungi</taxon>
        <taxon>Dikarya</taxon>
        <taxon>Ascomycota</taxon>
        <taxon>Pezizomycotina</taxon>
        <taxon>Sordariomycetes</taxon>
        <taxon>Hypocreomycetidae</taxon>
        <taxon>Hypocreales</taxon>
        <taxon>Ophiocordycipitaceae</taxon>
        <taxon>Purpureocillium</taxon>
    </lineage>
</organism>
<evidence type="ECO:0000313" key="2">
    <source>
        <dbReference type="EMBL" id="KAJ6442962.1"/>
    </source>
</evidence>
<gene>
    <name evidence="2" type="ORF">O9K51_04141</name>
</gene>
<feature type="compositionally biased region" description="Basic and acidic residues" evidence="1">
    <location>
        <begin position="57"/>
        <end position="71"/>
    </location>
</feature>
<comment type="caution">
    <text evidence="2">The sequence shown here is derived from an EMBL/GenBank/DDBJ whole genome shotgun (WGS) entry which is preliminary data.</text>
</comment>
<accession>A0AB34FUF2</accession>
<protein>
    <submittedName>
        <fullName evidence="2">Uncharacterized protein</fullName>
    </submittedName>
</protein>
<dbReference type="AlphaFoldDB" id="A0AB34FUF2"/>
<name>A0AB34FUF2_9HYPO</name>
<dbReference type="Proteomes" id="UP001163105">
    <property type="component" value="Unassembled WGS sequence"/>
</dbReference>
<sequence>MSPAAHANVGGGTNRAEDGVWGSRKSVSRTLQGGAVGEGRMARRRDRQREGGVLVGFRDRDHAAQQHKDPSLTRSVQAGKLAETAQSRP</sequence>
<reference evidence="2" key="1">
    <citation type="submission" date="2023-01" db="EMBL/GenBank/DDBJ databases">
        <title>The growth and conidiation of Purpureocillium lavendulum are regulated by nitrogen source and histone H3K14 acetylation.</title>
        <authorList>
            <person name="Tang P."/>
            <person name="Han J."/>
            <person name="Zhang C."/>
            <person name="Tang P."/>
            <person name="Qi F."/>
            <person name="Zhang K."/>
            <person name="Liang L."/>
        </authorList>
    </citation>
    <scope>NUCLEOTIDE SEQUENCE</scope>
    <source>
        <strain evidence="2">YMF1.00683</strain>
    </source>
</reference>
<proteinExistence type="predicted"/>
<evidence type="ECO:0000256" key="1">
    <source>
        <dbReference type="SAM" id="MobiDB-lite"/>
    </source>
</evidence>
<dbReference type="EMBL" id="JAQHRD010000003">
    <property type="protein sequence ID" value="KAJ6442962.1"/>
    <property type="molecule type" value="Genomic_DNA"/>
</dbReference>
<evidence type="ECO:0000313" key="3">
    <source>
        <dbReference type="Proteomes" id="UP001163105"/>
    </source>
</evidence>
<feature type="region of interest" description="Disordered" evidence="1">
    <location>
        <begin position="1"/>
        <end position="89"/>
    </location>
</feature>